<dbReference type="OrthoDB" id="2107166at2759"/>
<dbReference type="Proteomes" id="UP000011976">
    <property type="component" value="Unassembled WGS sequence"/>
</dbReference>
<dbReference type="EMBL" id="DF196768">
    <property type="protein sequence ID" value="GAC71214.1"/>
    <property type="molecule type" value="Genomic_DNA"/>
</dbReference>
<feature type="compositionally biased region" description="Polar residues" evidence="1">
    <location>
        <begin position="1"/>
        <end position="26"/>
    </location>
</feature>
<organism evidence="3 4">
    <name type="scientific">Pseudozyma antarctica (strain T-34)</name>
    <name type="common">Yeast</name>
    <name type="synonym">Candida antarctica</name>
    <dbReference type="NCBI Taxonomy" id="1151754"/>
    <lineage>
        <taxon>Eukaryota</taxon>
        <taxon>Fungi</taxon>
        <taxon>Dikarya</taxon>
        <taxon>Basidiomycota</taxon>
        <taxon>Ustilaginomycotina</taxon>
        <taxon>Ustilaginomycetes</taxon>
        <taxon>Ustilaginales</taxon>
        <taxon>Ustilaginaceae</taxon>
        <taxon>Moesziomyces</taxon>
    </lineage>
</organism>
<feature type="compositionally biased region" description="Low complexity" evidence="1">
    <location>
        <begin position="443"/>
        <end position="452"/>
    </location>
</feature>
<evidence type="ECO:0000259" key="2">
    <source>
        <dbReference type="PROSITE" id="PS51782"/>
    </source>
</evidence>
<dbReference type="InterPro" id="IPR045030">
    <property type="entry name" value="LYSM1-4"/>
</dbReference>
<evidence type="ECO:0000313" key="3">
    <source>
        <dbReference type="EMBL" id="GAC71214.1"/>
    </source>
</evidence>
<feature type="compositionally biased region" description="Low complexity" evidence="1">
    <location>
        <begin position="343"/>
        <end position="360"/>
    </location>
</feature>
<feature type="region of interest" description="Disordered" evidence="1">
    <location>
        <begin position="388"/>
        <end position="455"/>
    </location>
</feature>
<feature type="region of interest" description="Disordered" evidence="1">
    <location>
        <begin position="342"/>
        <end position="365"/>
    </location>
</feature>
<feature type="compositionally biased region" description="Pro residues" evidence="1">
    <location>
        <begin position="563"/>
        <end position="582"/>
    </location>
</feature>
<dbReference type="PANTHER" id="PTHR20932">
    <property type="entry name" value="LYSM AND PUTATIVE PEPTIDOGLYCAN-BINDING DOMAIN-CONTAINING PROTEIN"/>
    <property type="match status" value="1"/>
</dbReference>
<dbReference type="SUPFAM" id="SSF54106">
    <property type="entry name" value="LysM domain"/>
    <property type="match status" value="1"/>
</dbReference>
<dbReference type="InterPro" id="IPR018392">
    <property type="entry name" value="LysM"/>
</dbReference>
<dbReference type="STRING" id="1151754.M9LSM1"/>
<protein>
    <recommendedName>
        <fullName evidence="2">LysM domain-containing protein</fullName>
    </recommendedName>
</protein>
<dbReference type="InterPro" id="IPR036779">
    <property type="entry name" value="LysM_dom_sf"/>
</dbReference>
<feature type="region of interest" description="Disordered" evidence="1">
    <location>
        <begin position="1"/>
        <end position="105"/>
    </location>
</feature>
<feature type="compositionally biased region" description="Basic and acidic residues" evidence="1">
    <location>
        <begin position="142"/>
        <end position="152"/>
    </location>
</feature>
<dbReference type="AlphaFoldDB" id="M9LSM1"/>
<gene>
    <name evidence="3" type="ORF">PANT_2d00003</name>
</gene>
<feature type="region of interest" description="Disordered" evidence="1">
    <location>
        <begin position="126"/>
        <end position="188"/>
    </location>
</feature>
<dbReference type="PANTHER" id="PTHR20932:SF8">
    <property type="entry name" value="LD22649P"/>
    <property type="match status" value="1"/>
</dbReference>
<dbReference type="Pfam" id="PF01476">
    <property type="entry name" value="LysM"/>
    <property type="match status" value="1"/>
</dbReference>
<name>M9LSM1_PSEA3</name>
<feature type="domain" description="LysM" evidence="2">
    <location>
        <begin position="196"/>
        <end position="240"/>
    </location>
</feature>
<sequence length="624" mass="65683">MSSPWLSASDAQHSTSDDNAWANTAASSSQQIRSRKSSFQTASRPDGVDDPWSDRQPSASSGQLRARKSFLTPSRAEVVDRHPLRSPSPGQAGARPEATRRPSAVAAEWKAISNGLAGLFGGASTSTEYSWPPDPSSSSQPHVDDEANKGRVESTLGKLENWFGLQPPPSQRAQSASTSTSTAKEREVGDGQVRVLIHPVSSGDTLASLALHYGADIQVLRKANRLWPGDPVQIRKSIYVPVDSCKHRPPNANIRVMHTKQGAVDPTLAFVPKEDEDLLTGTPVEELVPGLPGGTDPVASFMPETNKAYSQEAFGASLSRTGSIKSLTPALRALNQAHGSNVGASAGAGRDGGSSIAASGTSGGFVPPQQPLHVAKVSADQLRFFPTDAPPTAGKSGIDDLLSTTPNGAERPTLTRAVSSSTSAMEDDEEWKPNTWHFGRPASNTTSTNSNTEAEGYRGWNDAPPPPNGVVARAYAQPRQSHHRLLNDLAAGLPANPGAASKWARPIQFGDSLPSNSTTTTAAAAKERKGGLGRLLDDTIRGRISVERALGNAFETTSRQLAPPRPSATSRPPPASRPPPPAASQSSGLQDAPIAAKADGGVMDRGVSTVARRNRADWTKSKDD</sequence>
<dbReference type="CDD" id="cd00118">
    <property type="entry name" value="LysM"/>
    <property type="match status" value="1"/>
</dbReference>
<evidence type="ECO:0000256" key="1">
    <source>
        <dbReference type="SAM" id="MobiDB-lite"/>
    </source>
</evidence>
<evidence type="ECO:0000313" key="4">
    <source>
        <dbReference type="Proteomes" id="UP000011976"/>
    </source>
</evidence>
<feature type="compositionally biased region" description="Basic and acidic residues" evidence="1">
    <location>
        <begin position="614"/>
        <end position="624"/>
    </location>
</feature>
<reference evidence="4" key="1">
    <citation type="journal article" date="2013" name="Genome Announc.">
        <title>Genome sequence of the basidiomycetous yeast Pseudozyma antarctica T-34, a producer of the glycolipid biosurfactants mannosylerythritol lipids.</title>
        <authorList>
            <person name="Morita T."/>
            <person name="Koike H."/>
            <person name="Koyama Y."/>
            <person name="Hagiwara H."/>
            <person name="Ito E."/>
            <person name="Fukuoka T."/>
            <person name="Imura T."/>
            <person name="Machida M."/>
            <person name="Kitamoto D."/>
        </authorList>
    </citation>
    <scope>NUCLEOTIDE SEQUENCE [LARGE SCALE GENOMIC DNA]</scope>
    <source>
        <strain evidence="4">T-34</strain>
    </source>
</reference>
<feature type="region of interest" description="Disordered" evidence="1">
    <location>
        <begin position="551"/>
        <end position="624"/>
    </location>
</feature>
<dbReference type="PROSITE" id="PS51782">
    <property type="entry name" value="LYSM"/>
    <property type="match status" value="1"/>
</dbReference>
<accession>M9LSM1</accession>
<feature type="compositionally biased region" description="Low complexity" evidence="1">
    <location>
        <begin position="171"/>
        <end position="182"/>
    </location>
</feature>
<proteinExistence type="predicted"/>
<dbReference type="Gene3D" id="3.10.350.10">
    <property type="entry name" value="LysM domain"/>
    <property type="match status" value="1"/>
</dbReference>